<keyword evidence="5 6" id="KW-0449">Lipoprotein</keyword>
<dbReference type="EMBL" id="PYIX02000003">
    <property type="protein sequence ID" value="RFC84900.1"/>
    <property type="molecule type" value="Genomic_DNA"/>
</dbReference>
<name>A0A371YTU8_9GAMM</name>
<evidence type="ECO:0000313" key="10">
    <source>
        <dbReference type="EMBL" id="MFC2993915.1"/>
    </source>
</evidence>
<accession>A0A371YTU8</accession>
<evidence type="ECO:0000256" key="7">
    <source>
        <dbReference type="SAM" id="MobiDB-lite"/>
    </source>
</evidence>
<dbReference type="GO" id="GO:1990063">
    <property type="term" value="C:Bam protein complex"/>
    <property type="evidence" value="ECO:0007669"/>
    <property type="project" value="TreeGrafter"/>
</dbReference>
<dbReference type="Proteomes" id="UP001595455">
    <property type="component" value="Unassembled WGS sequence"/>
</dbReference>
<evidence type="ECO:0000313" key="11">
    <source>
        <dbReference type="EMBL" id="RFC84900.1"/>
    </source>
</evidence>
<dbReference type="AlphaFoldDB" id="A0A371YTU8"/>
<evidence type="ECO:0000256" key="6">
    <source>
        <dbReference type="HAMAP-Rule" id="MF_00922"/>
    </source>
</evidence>
<organism evidence="11 12">
    <name type="scientific">Acinetobacter sichuanensis</name>
    <dbReference type="NCBI Taxonomy" id="2136183"/>
    <lineage>
        <taxon>Bacteria</taxon>
        <taxon>Pseudomonadati</taxon>
        <taxon>Pseudomonadota</taxon>
        <taxon>Gammaproteobacteria</taxon>
        <taxon>Moraxellales</taxon>
        <taxon>Moraxellaceae</taxon>
        <taxon>Acinetobacter</taxon>
    </lineage>
</organism>
<dbReference type="GO" id="GO:0051205">
    <property type="term" value="P:protein insertion into membrane"/>
    <property type="evidence" value="ECO:0007669"/>
    <property type="project" value="UniProtKB-UniRule"/>
</dbReference>
<dbReference type="NCBIfam" id="TIGR03302">
    <property type="entry name" value="OM_YfiO"/>
    <property type="match status" value="1"/>
</dbReference>
<dbReference type="SUPFAM" id="SSF48452">
    <property type="entry name" value="TPR-like"/>
    <property type="match status" value="1"/>
</dbReference>
<reference evidence="10" key="4">
    <citation type="submission" date="2024-09" db="EMBL/GenBank/DDBJ databases">
        <authorList>
            <person name="Sun Q."/>
            <person name="Mori K."/>
        </authorList>
    </citation>
    <scope>NUCLEOTIDE SEQUENCE</scope>
    <source>
        <strain evidence="10">KCTC 62575</strain>
    </source>
</reference>
<dbReference type="PANTHER" id="PTHR37423:SF1">
    <property type="entry name" value="OUTER MEMBRANE PROTEIN ASSEMBLY FACTOR BAMD"/>
    <property type="match status" value="1"/>
</dbReference>
<dbReference type="InterPro" id="IPR011990">
    <property type="entry name" value="TPR-like_helical_dom_sf"/>
</dbReference>
<feature type="chain" id="PRO_5017090140" description="Outer membrane protein assembly factor BamD" evidence="8">
    <location>
        <begin position="23"/>
        <end position="354"/>
    </location>
</feature>
<dbReference type="OrthoDB" id="9779191at2"/>
<evidence type="ECO:0000256" key="5">
    <source>
        <dbReference type="ARBA" id="ARBA00023288"/>
    </source>
</evidence>
<keyword evidence="1 6" id="KW-0732">Signal</keyword>
<dbReference type="HAMAP" id="MF_00922">
    <property type="entry name" value="OM_assembly_BamD"/>
    <property type="match status" value="1"/>
</dbReference>
<comment type="function">
    <text evidence="6">Part of the outer membrane protein assembly complex, which is involved in assembly and insertion of beta-barrel proteins into the outer membrane.</text>
</comment>
<feature type="domain" description="Outer membrane lipoprotein BamD-like" evidence="9">
    <location>
        <begin position="40"/>
        <end position="242"/>
    </location>
</feature>
<comment type="subcellular location">
    <subcellularLocation>
        <location evidence="6">Cell outer membrane</location>
        <topology evidence="6">Lipid-anchor</topology>
    </subcellularLocation>
</comment>
<dbReference type="Gene3D" id="1.25.40.10">
    <property type="entry name" value="Tetratricopeptide repeat domain"/>
    <property type="match status" value="1"/>
</dbReference>
<sequence length="354" mass="40276">MSLPRYKVTMLALSLSIATVFVGCSSNPSKKDIVDTGPKSSEQSYYDKAMKALDKGQYGDAEKSLQAIDTYYPTGQYSQQSQLELIYTKFKQKDYEATIAQADRFIRLNPQHPNVDYAYYVRGVANMEQNYDGIMRYTSLKQSHRDIGYLKVAYQNFVDFIRRFPSSQYAVDAAQRMKFIGQELAESEMNAARFNVKRKAYLAAVERSQWVIEHYPQTPQIPEALATMAYGYDKLGDKATSQQYVELLKLNYPNLIKSNGEVNLRAARKEGSFLNRATLGILGRGEKTRGVVESTESSAKEKNDNQASWLNRATFGLLDRPDREVSSEPARADESLYDRQRTQQTPVEPKQAEQ</sequence>
<evidence type="ECO:0000256" key="2">
    <source>
        <dbReference type="ARBA" id="ARBA00023136"/>
    </source>
</evidence>
<protein>
    <recommendedName>
        <fullName evidence="6">Outer membrane protein assembly factor BamD</fullName>
    </recommendedName>
</protein>
<evidence type="ECO:0000256" key="1">
    <source>
        <dbReference type="ARBA" id="ARBA00022729"/>
    </source>
</evidence>
<dbReference type="Proteomes" id="UP000240957">
    <property type="component" value="Unassembled WGS sequence"/>
</dbReference>
<comment type="caution">
    <text evidence="11">The sequence shown here is derived from an EMBL/GenBank/DDBJ whole genome shotgun (WGS) entry which is preliminary data.</text>
</comment>
<comment type="similarity">
    <text evidence="6">Belongs to the BamD family.</text>
</comment>
<keyword evidence="3 6" id="KW-0564">Palmitate</keyword>
<evidence type="ECO:0000313" key="13">
    <source>
        <dbReference type="Proteomes" id="UP001595455"/>
    </source>
</evidence>
<dbReference type="CDD" id="cd15830">
    <property type="entry name" value="BamD"/>
    <property type="match status" value="1"/>
</dbReference>
<evidence type="ECO:0000256" key="8">
    <source>
        <dbReference type="SAM" id="SignalP"/>
    </source>
</evidence>
<keyword evidence="2 6" id="KW-0472">Membrane</keyword>
<feature type="region of interest" description="Disordered" evidence="7">
    <location>
        <begin position="318"/>
        <end position="354"/>
    </location>
</feature>
<evidence type="ECO:0000259" key="9">
    <source>
        <dbReference type="Pfam" id="PF13525"/>
    </source>
</evidence>
<keyword evidence="4 6" id="KW-0998">Cell outer membrane</keyword>
<proteinExistence type="inferred from homology"/>
<dbReference type="PANTHER" id="PTHR37423">
    <property type="entry name" value="SOLUBLE LYTIC MUREIN TRANSGLYCOSYLASE-RELATED"/>
    <property type="match status" value="1"/>
</dbReference>
<reference evidence="10" key="1">
    <citation type="journal article" date="2014" name="Int. J. Syst. Evol. Microbiol.">
        <title>Complete genome of a new Firmicutes species belonging to the dominant human colonic microbiota ('Ruminococcus bicirculans') reveals two chromosomes and a selective capacity to utilize plant glucans.</title>
        <authorList>
            <consortium name="NISC Comparative Sequencing Program"/>
            <person name="Wegmann U."/>
            <person name="Louis P."/>
            <person name="Goesmann A."/>
            <person name="Henrissat B."/>
            <person name="Duncan S.H."/>
            <person name="Flint H.J."/>
        </authorList>
    </citation>
    <scope>NUCLEOTIDE SEQUENCE</scope>
    <source>
        <strain evidence="10">KCTC 62575</strain>
    </source>
</reference>
<dbReference type="InterPro" id="IPR017689">
    <property type="entry name" value="BamD"/>
</dbReference>
<evidence type="ECO:0000313" key="12">
    <source>
        <dbReference type="Proteomes" id="UP000240957"/>
    </source>
</evidence>
<feature type="compositionally biased region" description="Basic and acidic residues" evidence="7">
    <location>
        <begin position="319"/>
        <end position="341"/>
    </location>
</feature>
<comment type="subunit">
    <text evidence="6">Part of the Bam complex.</text>
</comment>
<dbReference type="InterPro" id="IPR039565">
    <property type="entry name" value="BamD-like"/>
</dbReference>
<evidence type="ECO:0000256" key="3">
    <source>
        <dbReference type="ARBA" id="ARBA00023139"/>
    </source>
</evidence>
<dbReference type="EMBL" id="JBHRSF010000003">
    <property type="protein sequence ID" value="MFC2993915.1"/>
    <property type="molecule type" value="Genomic_DNA"/>
</dbReference>
<reference evidence="11 12" key="2">
    <citation type="submission" date="2018-08" db="EMBL/GenBank/DDBJ databases">
        <title>The draft genome of Acinetobacter sichuanensis strain WCHAc060041.</title>
        <authorList>
            <person name="Qin J."/>
            <person name="Feng Y."/>
            <person name="Zong Z."/>
        </authorList>
    </citation>
    <scope>NUCLEOTIDE SEQUENCE [LARGE SCALE GENOMIC DNA]</scope>
    <source>
        <strain evidence="11 12">WCHAc060041</strain>
    </source>
</reference>
<gene>
    <name evidence="6 11" type="primary">bamD</name>
    <name evidence="10" type="ORF">ACFODO_01235</name>
    <name evidence="11" type="ORF">C9E89_003005</name>
</gene>
<dbReference type="RefSeq" id="WP_107006961.1">
    <property type="nucleotide sequence ID" value="NZ_JBHRSF010000003.1"/>
</dbReference>
<keyword evidence="13" id="KW-1185">Reference proteome</keyword>
<dbReference type="Pfam" id="PF13525">
    <property type="entry name" value="YfiO"/>
    <property type="match status" value="1"/>
</dbReference>
<reference evidence="13" key="3">
    <citation type="journal article" date="2019" name="Int. J. Syst. Evol. Microbiol.">
        <title>The Global Catalogue of Microorganisms (GCM) 10K type strain sequencing project: providing services to taxonomists for standard genome sequencing and annotation.</title>
        <authorList>
            <consortium name="The Broad Institute Genomics Platform"/>
            <consortium name="The Broad Institute Genome Sequencing Center for Infectious Disease"/>
            <person name="Wu L."/>
            <person name="Ma J."/>
        </authorList>
    </citation>
    <scope>NUCLEOTIDE SEQUENCE [LARGE SCALE GENOMIC DNA]</scope>
    <source>
        <strain evidence="13">KCTC 62575</strain>
    </source>
</reference>
<dbReference type="GO" id="GO:0043165">
    <property type="term" value="P:Gram-negative-bacterium-type cell outer membrane assembly"/>
    <property type="evidence" value="ECO:0007669"/>
    <property type="project" value="UniProtKB-UniRule"/>
</dbReference>
<evidence type="ECO:0000256" key="4">
    <source>
        <dbReference type="ARBA" id="ARBA00023237"/>
    </source>
</evidence>
<feature type="signal peptide" evidence="8">
    <location>
        <begin position="1"/>
        <end position="22"/>
    </location>
</feature>
<dbReference type="PROSITE" id="PS51257">
    <property type="entry name" value="PROKAR_LIPOPROTEIN"/>
    <property type="match status" value="1"/>
</dbReference>